<feature type="region of interest" description="Disordered" evidence="1">
    <location>
        <begin position="23"/>
        <end position="52"/>
    </location>
</feature>
<feature type="compositionally biased region" description="Polar residues" evidence="1">
    <location>
        <begin position="120"/>
        <end position="132"/>
    </location>
</feature>
<gene>
    <name evidence="2" type="ORF">SUZIE_118455</name>
</gene>
<proteinExistence type="predicted"/>
<accession>A0AA41MID8</accession>
<evidence type="ECO:0000313" key="2">
    <source>
        <dbReference type="EMBL" id="MBZ3872542.1"/>
    </source>
</evidence>
<feature type="compositionally biased region" description="Basic and acidic residues" evidence="1">
    <location>
        <begin position="133"/>
        <end position="142"/>
    </location>
</feature>
<comment type="caution">
    <text evidence="2">The sequence shown here is derived from an EMBL/GenBank/DDBJ whole genome shotgun (WGS) entry which is preliminary data.</text>
</comment>
<dbReference type="EMBL" id="JAATJV010188400">
    <property type="protein sequence ID" value="MBZ3872542.1"/>
    <property type="molecule type" value="Genomic_DNA"/>
</dbReference>
<organism evidence="2 3">
    <name type="scientific">Sciurus carolinensis</name>
    <name type="common">Eastern gray squirrel</name>
    <dbReference type="NCBI Taxonomy" id="30640"/>
    <lineage>
        <taxon>Eukaryota</taxon>
        <taxon>Metazoa</taxon>
        <taxon>Chordata</taxon>
        <taxon>Craniata</taxon>
        <taxon>Vertebrata</taxon>
        <taxon>Euteleostomi</taxon>
        <taxon>Mammalia</taxon>
        <taxon>Eutheria</taxon>
        <taxon>Euarchontoglires</taxon>
        <taxon>Glires</taxon>
        <taxon>Rodentia</taxon>
        <taxon>Sciuromorpha</taxon>
        <taxon>Sciuridae</taxon>
        <taxon>Sciurinae</taxon>
        <taxon>Sciurini</taxon>
        <taxon>Sciurus</taxon>
    </lineage>
</organism>
<name>A0AA41MID8_SCICA</name>
<feature type="compositionally biased region" description="Basic and acidic residues" evidence="1">
    <location>
        <begin position="98"/>
        <end position="107"/>
    </location>
</feature>
<reference evidence="2" key="1">
    <citation type="submission" date="2020-03" db="EMBL/GenBank/DDBJ databases">
        <title>Studies in the Genomics of Life Span.</title>
        <authorList>
            <person name="Glass D."/>
        </authorList>
    </citation>
    <scope>NUCLEOTIDE SEQUENCE</scope>
    <source>
        <strain evidence="2">SUZIE</strain>
        <tissue evidence="2">Muscle</tissue>
    </source>
</reference>
<dbReference type="Proteomes" id="UP001166674">
    <property type="component" value="Unassembled WGS sequence"/>
</dbReference>
<feature type="compositionally biased region" description="Basic residues" evidence="1">
    <location>
        <begin position="150"/>
        <end position="164"/>
    </location>
</feature>
<dbReference type="AlphaFoldDB" id="A0AA41MID8"/>
<keyword evidence="3" id="KW-1185">Reference proteome</keyword>
<sequence length="199" mass="22092">MSGLTRMETPFRKIALQTLRHPTLSHPHSRTHPRIQKTGVENGNIGDGGSEEADEVPAQEMMFGMVQKDFENISRQVDRHAELFEACREIIDTTGNGGKDDQDKPKNETITQAEKRNNKRSGQQHNNENPENASKDHDHDDITSGTPKEKKAKTSKKKKCSKAKAQREPSPPPHPGLQTFPLTQTSPPVVYAIGSPVAK</sequence>
<protein>
    <submittedName>
        <fullName evidence="2">Inhibitor of growth protein 1</fullName>
    </submittedName>
</protein>
<evidence type="ECO:0000256" key="1">
    <source>
        <dbReference type="SAM" id="MobiDB-lite"/>
    </source>
</evidence>
<feature type="region of interest" description="Disordered" evidence="1">
    <location>
        <begin position="93"/>
        <end position="199"/>
    </location>
</feature>
<evidence type="ECO:0000313" key="3">
    <source>
        <dbReference type="Proteomes" id="UP001166674"/>
    </source>
</evidence>